<dbReference type="Bgee" id="FBgn0270121">
    <property type="expression patterns" value="Expressed in adult organism and 1 other cell type or tissue"/>
</dbReference>
<feature type="transmembrane region" description="Helical" evidence="5">
    <location>
        <begin position="44"/>
        <end position="69"/>
    </location>
</feature>
<dbReference type="OrthoDB" id="6361633at2759"/>
<dbReference type="Pfam" id="PF00335">
    <property type="entry name" value="Tetraspanin"/>
    <property type="match status" value="1"/>
</dbReference>
<feature type="transmembrane region" description="Helical" evidence="5">
    <location>
        <begin position="76"/>
        <end position="97"/>
    </location>
</feature>
<evidence type="ECO:0000256" key="3">
    <source>
        <dbReference type="ARBA" id="ARBA00022989"/>
    </source>
</evidence>
<evidence type="ECO:0000256" key="1">
    <source>
        <dbReference type="ARBA" id="ARBA00004141"/>
    </source>
</evidence>
<evidence type="ECO:0000313" key="6">
    <source>
        <dbReference type="EMBL" id="KMY91911.1"/>
    </source>
</evidence>
<accession>A0A0J9R762</accession>
<gene>
    <name evidence="6" type="primary">Dsim\GD28831</name>
    <name evidence="6" type="ORF">Dsimw501_GD28831</name>
</gene>
<dbReference type="InterPro" id="IPR018499">
    <property type="entry name" value="Tetraspanin/Peripherin"/>
</dbReference>
<dbReference type="KEGG" id="dsi:Dsimw501_GD28831"/>
<comment type="subcellular location">
    <subcellularLocation>
        <location evidence="1">Membrane</location>
        <topology evidence="1">Multi-pass membrane protein</topology>
    </subcellularLocation>
</comment>
<dbReference type="AlphaFoldDB" id="A0A0J9R762"/>
<dbReference type="Gene3D" id="1.10.1450.10">
    <property type="entry name" value="Tetraspanin"/>
    <property type="match status" value="1"/>
</dbReference>
<organism evidence="6">
    <name type="scientific">Drosophila simulans</name>
    <name type="common">Fruit fly</name>
    <dbReference type="NCBI Taxonomy" id="7240"/>
    <lineage>
        <taxon>Eukaryota</taxon>
        <taxon>Metazoa</taxon>
        <taxon>Ecdysozoa</taxon>
        <taxon>Arthropoda</taxon>
        <taxon>Hexapoda</taxon>
        <taxon>Insecta</taxon>
        <taxon>Pterygota</taxon>
        <taxon>Neoptera</taxon>
        <taxon>Endopterygota</taxon>
        <taxon>Diptera</taxon>
        <taxon>Brachycera</taxon>
        <taxon>Muscomorpha</taxon>
        <taxon>Ephydroidea</taxon>
        <taxon>Drosophilidae</taxon>
        <taxon>Drosophila</taxon>
        <taxon>Sophophora</taxon>
    </lineage>
</organism>
<keyword evidence="4 5" id="KW-0472">Membrane</keyword>
<reference evidence="6" key="2">
    <citation type="submission" date="2014-06" db="EMBL/GenBank/DDBJ databases">
        <authorList>
            <person name="Hu T."/>
            <person name="Eisen M.B."/>
            <person name="Thornton K.R."/>
            <person name="Andolfatto P."/>
        </authorList>
    </citation>
    <scope>NUCLEOTIDE SEQUENCE</scope>
    <source>
        <strain evidence="6">W501</strain>
    </source>
</reference>
<reference evidence="6" key="3">
    <citation type="submission" date="2015-04" db="EMBL/GenBank/DDBJ databases">
        <authorList>
            <consortium name="FlyBase"/>
        </authorList>
    </citation>
    <scope>NUCLEOTIDE SEQUENCE</scope>
    <source>
        <strain evidence="6">W501</strain>
    </source>
</reference>
<dbReference type="CDD" id="cd03127">
    <property type="entry name" value="tetraspanin_LEL"/>
    <property type="match status" value="1"/>
</dbReference>
<dbReference type="InterPro" id="IPR008952">
    <property type="entry name" value="Tetraspanin_EC2_sf"/>
</dbReference>
<feature type="transmembrane region" description="Helical" evidence="5">
    <location>
        <begin position="7"/>
        <end position="32"/>
    </location>
</feature>
<dbReference type="Proteomes" id="UP000035880">
    <property type="component" value="Chromosome 2R"/>
</dbReference>
<sequence length="218" mass="24085">MACRTSFLKAVLIVLNVLLSLIGVTLIALSVYELNSSTPGTFEHIAIVVQIFVGTFVVLTSFLGCFATARVSLGLVWSYVICLLILLCLQIYIIAAAHSTDYVERSKKDFLATWADQRANVERISLLEQKYSCCGELGAHDYILMGRGIPLSCYKDQERRENTLFSGGCLQAVQAHATDNVAIGLIIKWLLLLVEFAALGAATHLGITVRNKLRRERF</sequence>
<proteinExistence type="predicted"/>
<reference evidence="6" key="1">
    <citation type="journal article" date="2013" name="Genome Res.">
        <title>A second-generation assembly of the Drosophila simulans genome provides new insights into patterns of lineage-specific divergence.</title>
        <authorList>
            <person name="Hu T.T."/>
            <person name="Eisen M.B."/>
            <person name="Thornton K.R."/>
            <person name="Andolfatto P."/>
        </authorList>
    </citation>
    <scope>NUCLEOTIDE SEQUENCE [LARGE SCALE GENOMIC DNA]</scope>
    <source>
        <strain evidence="6">W501</strain>
    </source>
</reference>
<evidence type="ECO:0000256" key="2">
    <source>
        <dbReference type="ARBA" id="ARBA00022692"/>
    </source>
</evidence>
<dbReference type="PANTHER" id="PTHR19282">
    <property type="entry name" value="TETRASPANIN"/>
    <property type="match status" value="1"/>
</dbReference>
<feature type="transmembrane region" description="Helical" evidence="5">
    <location>
        <begin position="186"/>
        <end position="207"/>
    </location>
</feature>
<evidence type="ECO:0000256" key="5">
    <source>
        <dbReference type="SAM" id="Phobius"/>
    </source>
</evidence>
<keyword evidence="2 5" id="KW-0812">Transmembrane</keyword>
<dbReference type="EMBL" id="CM002911">
    <property type="protein sequence ID" value="KMY91911.1"/>
    <property type="molecule type" value="Genomic_DNA"/>
</dbReference>
<name>A0A0J9R762_DROSI</name>
<dbReference type="PRINTS" id="PR00259">
    <property type="entry name" value="TMFOUR"/>
</dbReference>
<keyword evidence="3 5" id="KW-1133">Transmembrane helix</keyword>
<dbReference type="SUPFAM" id="SSF48652">
    <property type="entry name" value="Tetraspanin"/>
    <property type="match status" value="1"/>
</dbReference>
<evidence type="ECO:0000256" key="4">
    <source>
        <dbReference type="ARBA" id="ARBA00023136"/>
    </source>
</evidence>
<dbReference type="PANTHER" id="PTHR19282:SF482">
    <property type="entry name" value="FI23944P1-RELATED"/>
    <property type="match status" value="1"/>
</dbReference>
<protein>
    <submittedName>
        <fullName evidence="6">Uncharacterized protein</fullName>
    </submittedName>
</protein>
<dbReference type="GO" id="GO:0005886">
    <property type="term" value="C:plasma membrane"/>
    <property type="evidence" value="ECO:0007669"/>
    <property type="project" value="TreeGrafter"/>
</dbReference>